<dbReference type="InterPro" id="IPR014729">
    <property type="entry name" value="Rossmann-like_a/b/a_fold"/>
</dbReference>
<keyword evidence="13" id="KW-1185">Reference proteome</keyword>
<comment type="subcellular location">
    <subcellularLocation>
        <location evidence="8">Cytoplasm</location>
    </subcellularLocation>
</comment>
<sequence>MDYKKKVAEVIKSKVDIELEAIEKLIEIPPQAEMGDYAFPCFQLAKIFRRDPNIIAKELKDKINQDSFKKVENLGAYINFFIDKSGLIKNTLEKILSEGDNYGSSNIGEGKTICIEYSSPNIGKPFHVGDLFSTLIGNSLYQLFTKEGYKVQRLNHLGDWGSKFGKLISAYKRWGNEEALERDSISELLRVYVKFHEEAQKDSLLEDEGRAYFKRLKEKDEEAEDLWMKFRDLSLREFEKIYDIFNIKFDSYLGEAFYDDKIEELFNELRERDILSESNGAQVVMLDKYNMPPCILLKDDEETIYAARDLVTAIYRKKNYDFYKCIYVTEAPESLYFKQIFKVLELLEYQWAKDCINVGFGLVKFKDRRNFTRKGEVVILEDLIKKSVDKILEGINENNPNLENKEEVAEKIAVGALIFTYLRSPREKNIIFDLKEILSFDGETGPYVQKLYGIAKGMLKRGGDIDIAPNFGKLNSKEELELVKILEEFTTVIHNATDKLEPSIMTRYIIEVANKFNKFYSVHSLLNLDDKELMKARLVLVEATCQVMKNALALIGIEVVEET</sequence>
<gene>
    <name evidence="8" type="primary">argS</name>
    <name evidence="12" type="ORF">H6A19_12250</name>
</gene>
<dbReference type="HAMAP" id="MF_00123">
    <property type="entry name" value="Arg_tRNA_synth"/>
    <property type="match status" value="1"/>
</dbReference>
<dbReference type="InterPro" id="IPR005148">
    <property type="entry name" value="Arg-tRNA-synth_N"/>
</dbReference>
<keyword evidence="6 8" id="KW-0030">Aminoacyl-tRNA synthetase</keyword>
<dbReference type="EC" id="6.1.1.19" evidence="8"/>
<dbReference type="InterPro" id="IPR008909">
    <property type="entry name" value="DALR_anticod-bd"/>
</dbReference>
<accession>A0ABS2FJM1</accession>
<keyword evidence="5 8" id="KW-0648">Protein biosynthesis</keyword>
<dbReference type="SUPFAM" id="SSF55190">
    <property type="entry name" value="Arginyl-tRNA synthetase (ArgRS), N-terminal 'additional' domain"/>
    <property type="match status" value="1"/>
</dbReference>
<evidence type="ECO:0000256" key="4">
    <source>
        <dbReference type="ARBA" id="ARBA00022840"/>
    </source>
</evidence>
<dbReference type="SUPFAM" id="SSF52374">
    <property type="entry name" value="Nucleotidylyl transferase"/>
    <property type="match status" value="1"/>
</dbReference>
<feature type="domain" description="DALR anticodon binding" evidence="10">
    <location>
        <begin position="448"/>
        <end position="563"/>
    </location>
</feature>
<reference evidence="12 13" key="1">
    <citation type="journal article" date="2021" name="Sci. Rep.">
        <title>The distribution of antibiotic resistance genes in chicken gut microbiota commensals.</title>
        <authorList>
            <person name="Juricova H."/>
            <person name="Matiasovicova J."/>
            <person name="Kubasova T."/>
            <person name="Cejkova D."/>
            <person name="Rychlik I."/>
        </authorList>
    </citation>
    <scope>NUCLEOTIDE SEQUENCE [LARGE SCALE GENOMIC DNA]</scope>
    <source>
        <strain evidence="12 13">An435</strain>
    </source>
</reference>
<evidence type="ECO:0000256" key="6">
    <source>
        <dbReference type="ARBA" id="ARBA00023146"/>
    </source>
</evidence>
<dbReference type="GO" id="GO:0004814">
    <property type="term" value="F:arginine-tRNA ligase activity"/>
    <property type="evidence" value="ECO:0007669"/>
    <property type="project" value="UniProtKB-EC"/>
</dbReference>
<dbReference type="EMBL" id="JACJLL010000083">
    <property type="protein sequence ID" value="MBM6820098.1"/>
    <property type="molecule type" value="Genomic_DNA"/>
</dbReference>
<dbReference type="SMART" id="SM00836">
    <property type="entry name" value="DALR_1"/>
    <property type="match status" value="1"/>
</dbReference>
<evidence type="ECO:0000256" key="7">
    <source>
        <dbReference type="ARBA" id="ARBA00049339"/>
    </source>
</evidence>
<evidence type="ECO:0000259" key="10">
    <source>
        <dbReference type="SMART" id="SM00836"/>
    </source>
</evidence>
<dbReference type="PANTHER" id="PTHR11956:SF5">
    <property type="entry name" value="ARGININE--TRNA LIGASE, CYTOPLASMIC"/>
    <property type="match status" value="1"/>
</dbReference>
<comment type="catalytic activity">
    <reaction evidence="7 8">
        <text>tRNA(Arg) + L-arginine + ATP = L-arginyl-tRNA(Arg) + AMP + diphosphate</text>
        <dbReference type="Rhea" id="RHEA:20301"/>
        <dbReference type="Rhea" id="RHEA-COMP:9658"/>
        <dbReference type="Rhea" id="RHEA-COMP:9673"/>
        <dbReference type="ChEBI" id="CHEBI:30616"/>
        <dbReference type="ChEBI" id="CHEBI:32682"/>
        <dbReference type="ChEBI" id="CHEBI:33019"/>
        <dbReference type="ChEBI" id="CHEBI:78442"/>
        <dbReference type="ChEBI" id="CHEBI:78513"/>
        <dbReference type="ChEBI" id="CHEBI:456215"/>
        <dbReference type="EC" id="6.1.1.19"/>
    </reaction>
</comment>
<evidence type="ECO:0000256" key="5">
    <source>
        <dbReference type="ARBA" id="ARBA00022917"/>
    </source>
</evidence>
<evidence type="ECO:0000256" key="3">
    <source>
        <dbReference type="ARBA" id="ARBA00022741"/>
    </source>
</evidence>
<dbReference type="NCBIfam" id="TIGR00456">
    <property type="entry name" value="argS"/>
    <property type="match status" value="1"/>
</dbReference>
<feature type="domain" description="Arginyl tRNA synthetase N-terminal" evidence="11">
    <location>
        <begin position="1"/>
        <end position="82"/>
    </location>
</feature>
<dbReference type="Pfam" id="PF05746">
    <property type="entry name" value="DALR_1"/>
    <property type="match status" value="1"/>
</dbReference>
<evidence type="ECO:0000256" key="9">
    <source>
        <dbReference type="RuleBase" id="RU363038"/>
    </source>
</evidence>
<evidence type="ECO:0000256" key="1">
    <source>
        <dbReference type="ARBA" id="ARBA00005594"/>
    </source>
</evidence>
<evidence type="ECO:0000256" key="2">
    <source>
        <dbReference type="ARBA" id="ARBA00022598"/>
    </source>
</evidence>
<dbReference type="SMART" id="SM01016">
    <property type="entry name" value="Arg_tRNA_synt_N"/>
    <property type="match status" value="1"/>
</dbReference>
<comment type="caution">
    <text evidence="8">Lacks conserved residue(s) required for the propagation of feature annotation.</text>
</comment>
<name>A0ABS2FJM1_9CLOT</name>
<organism evidence="12 13">
    <name type="scientific">Clostridium saudiense</name>
    <dbReference type="NCBI Taxonomy" id="1414720"/>
    <lineage>
        <taxon>Bacteria</taxon>
        <taxon>Bacillati</taxon>
        <taxon>Bacillota</taxon>
        <taxon>Clostridia</taxon>
        <taxon>Eubacteriales</taxon>
        <taxon>Clostridiaceae</taxon>
        <taxon>Clostridium</taxon>
    </lineage>
</organism>
<dbReference type="SUPFAM" id="SSF47323">
    <property type="entry name" value="Anticodon-binding domain of a subclass of class I aminoacyl-tRNA synthetases"/>
    <property type="match status" value="1"/>
</dbReference>
<dbReference type="Gene3D" id="3.40.50.620">
    <property type="entry name" value="HUPs"/>
    <property type="match status" value="1"/>
</dbReference>
<dbReference type="InterPro" id="IPR036695">
    <property type="entry name" value="Arg-tRNA-synth_N_sf"/>
</dbReference>
<dbReference type="Pfam" id="PF03485">
    <property type="entry name" value="Arg_tRNA_synt_N"/>
    <property type="match status" value="1"/>
</dbReference>
<keyword evidence="3 8" id="KW-0547">Nucleotide-binding</keyword>
<dbReference type="Gene3D" id="3.30.1360.70">
    <property type="entry name" value="Arginyl tRNA synthetase N-terminal domain"/>
    <property type="match status" value="1"/>
</dbReference>
<protein>
    <recommendedName>
        <fullName evidence="8">Arginine--tRNA ligase</fullName>
        <ecNumber evidence="8">6.1.1.19</ecNumber>
    </recommendedName>
    <alternativeName>
        <fullName evidence="8">Arginyl-tRNA synthetase</fullName>
        <shortName evidence="8">ArgRS</shortName>
    </alternativeName>
</protein>
<dbReference type="Proteomes" id="UP000767334">
    <property type="component" value="Unassembled WGS sequence"/>
</dbReference>
<evidence type="ECO:0000259" key="11">
    <source>
        <dbReference type="SMART" id="SM01016"/>
    </source>
</evidence>
<comment type="similarity">
    <text evidence="1 8 9">Belongs to the class-I aminoacyl-tRNA synthetase family.</text>
</comment>
<proteinExistence type="inferred from homology"/>
<dbReference type="InterPro" id="IPR009080">
    <property type="entry name" value="tRNAsynth_Ia_anticodon-bd"/>
</dbReference>
<keyword evidence="8" id="KW-0963">Cytoplasm</keyword>
<dbReference type="RefSeq" id="WP_148321989.1">
    <property type="nucleotide sequence ID" value="NZ_JACJLL010000083.1"/>
</dbReference>
<dbReference type="PANTHER" id="PTHR11956">
    <property type="entry name" value="ARGINYL-TRNA SYNTHETASE"/>
    <property type="match status" value="1"/>
</dbReference>
<keyword evidence="2 8" id="KW-0436">Ligase</keyword>
<dbReference type="InterPro" id="IPR001278">
    <property type="entry name" value="Arg-tRNA-ligase"/>
</dbReference>
<dbReference type="Pfam" id="PF00750">
    <property type="entry name" value="tRNA-synt_1d"/>
    <property type="match status" value="1"/>
</dbReference>
<keyword evidence="4 8" id="KW-0067">ATP-binding</keyword>
<evidence type="ECO:0000313" key="12">
    <source>
        <dbReference type="EMBL" id="MBM6820098.1"/>
    </source>
</evidence>
<dbReference type="Gene3D" id="1.10.730.10">
    <property type="entry name" value="Isoleucyl-tRNA Synthetase, Domain 1"/>
    <property type="match status" value="1"/>
</dbReference>
<comment type="caution">
    <text evidence="12">The sequence shown here is derived from an EMBL/GenBank/DDBJ whole genome shotgun (WGS) entry which is preliminary data.</text>
</comment>
<dbReference type="InterPro" id="IPR035684">
    <property type="entry name" value="ArgRS_core"/>
</dbReference>
<evidence type="ECO:0000256" key="8">
    <source>
        <dbReference type="HAMAP-Rule" id="MF_00123"/>
    </source>
</evidence>
<dbReference type="PRINTS" id="PR01038">
    <property type="entry name" value="TRNASYNTHARG"/>
</dbReference>
<evidence type="ECO:0000313" key="13">
    <source>
        <dbReference type="Proteomes" id="UP000767334"/>
    </source>
</evidence>
<comment type="subunit">
    <text evidence="8">Monomer.</text>
</comment>